<dbReference type="Pfam" id="PF01161">
    <property type="entry name" value="PBP"/>
    <property type="match status" value="1"/>
</dbReference>
<name>A0AAN7VLG2_9COLE</name>
<dbReference type="AlphaFoldDB" id="A0AAN7VLG2"/>
<evidence type="ECO:0008006" key="3">
    <source>
        <dbReference type="Google" id="ProtNLM"/>
    </source>
</evidence>
<dbReference type="SUPFAM" id="SSF49777">
    <property type="entry name" value="PEBP-like"/>
    <property type="match status" value="1"/>
</dbReference>
<comment type="caution">
    <text evidence="1">The sequence shown here is derived from an EMBL/GenBank/DDBJ whole genome shotgun (WGS) entry which is preliminary data.</text>
</comment>
<dbReference type="PANTHER" id="PTHR11362">
    <property type="entry name" value="PHOSPHATIDYLETHANOLAMINE-BINDING PROTEIN"/>
    <property type="match status" value="1"/>
</dbReference>
<evidence type="ECO:0000313" key="2">
    <source>
        <dbReference type="Proteomes" id="UP001329430"/>
    </source>
</evidence>
<dbReference type="PANTHER" id="PTHR11362:SF82">
    <property type="entry name" value="PHOSPHATIDYLETHANOLAMINE-BINDING PROTEIN 4"/>
    <property type="match status" value="1"/>
</dbReference>
<keyword evidence="2" id="KW-1185">Reference proteome</keyword>
<evidence type="ECO:0000313" key="1">
    <source>
        <dbReference type="EMBL" id="KAK5649890.1"/>
    </source>
</evidence>
<gene>
    <name evidence="1" type="ORF">RI129_000919</name>
</gene>
<dbReference type="InterPro" id="IPR036610">
    <property type="entry name" value="PEBP-like_sf"/>
</dbReference>
<reference evidence="1 2" key="1">
    <citation type="journal article" date="2024" name="Insects">
        <title>An Improved Chromosome-Level Genome Assembly of the Firefly Pyrocoelia pectoralis.</title>
        <authorList>
            <person name="Fu X."/>
            <person name="Meyer-Rochow V.B."/>
            <person name="Ballantyne L."/>
            <person name="Zhu X."/>
        </authorList>
    </citation>
    <scope>NUCLEOTIDE SEQUENCE [LARGE SCALE GENOMIC DNA]</scope>
    <source>
        <strain evidence="1">XCY_ONT2</strain>
    </source>
</reference>
<dbReference type="InterPro" id="IPR035810">
    <property type="entry name" value="PEBP_euk"/>
</dbReference>
<accession>A0AAN7VLG2</accession>
<sequence>MLDPDAPSRGNPTERSFIHWMVVNIPLSNVSKGQTIVEYFGSDPPLNTGFHRYTFLLFKQDSNLDFDEAYISKTSFEERKGFSIQKFTNKYNLGHPVGGNFFLAEYEAIQMDIKLKQQPLTIHLPR</sequence>
<dbReference type="Gene3D" id="3.90.280.10">
    <property type="entry name" value="PEBP-like"/>
    <property type="match status" value="1"/>
</dbReference>
<dbReference type="CDD" id="cd00866">
    <property type="entry name" value="PEBP_euk"/>
    <property type="match status" value="1"/>
</dbReference>
<dbReference type="Proteomes" id="UP001329430">
    <property type="component" value="Chromosome 1"/>
</dbReference>
<proteinExistence type="predicted"/>
<dbReference type="InterPro" id="IPR008914">
    <property type="entry name" value="PEBP"/>
</dbReference>
<protein>
    <recommendedName>
        <fullName evidence="3">Phosphatidylethanolamine-binding protein</fullName>
    </recommendedName>
</protein>
<organism evidence="1 2">
    <name type="scientific">Pyrocoelia pectoralis</name>
    <dbReference type="NCBI Taxonomy" id="417401"/>
    <lineage>
        <taxon>Eukaryota</taxon>
        <taxon>Metazoa</taxon>
        <taxon>Ecdysozoa</taxon>
        <taxon>Arthropoda</taxon>
        <taxon>Hexapoda</taxon>
        <taxon>Insecta</taxon>
        <taxon>Pterygota</taxon>
        <taxon>Neoptera</taxon>
        <taxon>Endopterygota</taxon>
        <taxon>Coleoptera</taxon>
        <taxon>Polyphaga</taxon>
        <taxon>Elateriformia</taxon>
        <taxon>Elateroidea</taxon>
        <taxon>Lampyridae</taxon>
        <taxon>Lampyrinae</taxon>
        <taxon>Pyrocoelia</taxon>
    </lineage>
</organism>
<dbReference type="EMBL" id="JAVRBK010000001">
    <property type="protein sequence ID" value="KAK5649890.1"/>
    <property type="molecule type" value="Genomic_DNA"/>
</dbReference>